<feature type="transmembrane region" description="Helical" evidence="1">
    <location>
        <begin position="99"/>
        <end position="119"/>
    </location>
</feature>
<feature type="transmembrane region" description="Helical" evidence="1">
    <location>
        <begin position="383"/>
        <end position="411"/>
    </location>
</feature>
<evidence type="ECO:0008006" key="4">
    <source>
        <dbReference type="Google" id="ProtNLM"/>
    </source>
</evidence>
<evidence type="ECO:0000256" key="1">
    <source>
        <dbReference type="SAM" id="Phobius"/>
    </source>
</evidence>
<feature type="transmembrane region" description="Helical" evidence="1">
    <location>
        <begin position="67"/>
        <end position="87"/>
    </location>
</feature>
<name>A0ABV9MTX0_9ENTE</name>
<proteinExistence type="predicted"/>
<dbReference type="Proteomes" id="UP001595969">
    <property type="component" value="Unassembled WGS sequence"/>
</dbReference>
<organism evidence="2 3">
    <name type="scientific">Enterococcus lemanii</name>
    <dbReference type="NCBI Taxonomy" id="1159752"/>
    <lineage>
        <taxon>Bacteria</taxon>
        <taxon>Bacillati</taxon>
        <taxon>Bacillota</taxon>
        <taxon>Bacilli</taxon>
        <taxon>Lactobacillales</taxon>
        <taxon>Enterococcaceae</taxon>
        <taxon>Enterococcus</taxon>
    </lineage>
</organism>
<feature type="transmembrane region" description="Helical" evidence="1">
    <location>
        <begin position="254"/>
        <end position="272"/>
    </location>
</feature>
<feature type="transmembrane region" description="Helical" evidence="1">
    <location>
        <begin position="339"/>
        <end position="362"/>
    </location>
</feature>
<dbReference type="RefSeq" id="WP_239576119.1">
    <property type="nucleotide sequence ID" value="NZ_JAFBFD010000018.1"/>
</dbReference>
<feature type="transmembrane region" description="Helical" evidence="1">
    <location>
        <begin position="308"/>
        <end position="333"/>
    </location>
</feature>
<feature type="transmembrane region" description="Helical" evidence="1">
    <location>
        <begin position="38"/>
        <end position="55"/>
    </location>
</feature>
<dbReference type="InterPro" id="IPR049576">
    <property type="entry name" value="HDC-like"/>
</dbReference>
<reference evidence="3" key="1">
    <citation type="journal article" date="2019" name="Int. J. Syst. Evol. Microbiol.">
        <title>The Global Catalogue of Microorganisms (GCM) 10K type strain sequencing project: providing services to taxonomists for standard genome sequencing and annotation.</title>
        <authorList>
            <consortium name="The Broad Institute Genomics Platform"/>
            <consortium name="The Broad Institute Genome Sequencing Center for Infectious Disease"/>
            <person name="Wu L."/>
            <person name="Ma J."/>
        </authorList>
    </citation>
    <scope>NUCLEOTIDE SEQUENCE [LARGE SCALE GENOMIC DNA]</scope>
    <source>
        <strain evidence="3">CGMCC 1.19032</strain>
    </source>
</reference>
<keyword evidence="1" id="KW-1133">Transmembrane helix</keyword>
<gene>
    <name evidence="2" type="ORF">ACFO5I_01915</name>
</gene>
<evidence type="ECO:0000313" key="2">
    <source>
        <dbReference type="EMBL" id="MFC4718504.1"/>
    </source>
</evidence>
<accession>A0ABV9MTX0</accession>
<keyword evidence="1" id="KW-0812">Transmembrane</keyword>
<dbReference type="CDD" id="cd21416">
    <property type="entry name" value="HDC_protein"/>
    <property type="match status" value="1"/>
</dbReference>
<feature type="transmembrane region" description="Helical" evidence="1">
    <location>
        <begin position="12"/>
        <end position="31"/>
    </location>
</feature>
<feature type="transmembrane region" description="Helical" evidence="1">
    <location>
        <begin position="284"/>
        <end position="301"/>
    </location>
</feature>
<keyword evidence="1" id="KW-0472">Membrane</keyword>
<comment type="caution">
    <text evidence="2">The sequence shown here is derived from an EMBL/GenBank/DDBJ whole genome shotgun (WGS) entry which is preliminary data.</text>
</comment>
<protein>
    <recommendedName>
        <fullName evidence="4">Sodium:glutamate symporter</fullName>
    </recommendedName>
</protein>
<dbReference type="EMBL" id="JBHSGS010000010">
    <property type="protein sequence ID" value="MFC4718504.1"/>
    <property type="molecule type" value="Genomic_DNA"/>
</dbReference>
<feature type="transmembrane region" description="Helical" evidence="1">
    <location>
        <begin position="125"/>
        <end position="143"/>
    </location>
</feature>
<evidence type="ECO:0000313" key="3">
    <source>
        <dbReference type="Proteomes" id="UP001595969"/>
    </source>
</evidence>
<keyword evidence="3" id="KW-1185">Reference proteome</keyword>
<sequence length="412" mass="43812">MEPEYIDIAQPMLPILAFTLVMLVWTIGEFISAKTKALVSMMLVASMIFLIGFSADLIPHDMIQQSGLLGLGQAVIGLIIVHLGTMMSIDDLKAQWRTFVIGSVTVVVVSLVLYFAGALLFDRNVAIAGASAITGGTLSILMVQGKAAAIDAAGGNLGMLSAALLAVFPLLILNFKNFIGFLVTAGILKKEALRVRGEYRAGNLKLYEEEVKENTKTESEVILPSYLQTPYAVLFLLGLTELFARWLSGLTNGYVNTFVIALLLGIVLRHFKIVKPSALSTTDSFGLLMISIMVIAFGPLADINLADLVALIWPILFYLVAGVLSIMGIAYVIGRQVGYSAALSIAVGLTALFGFPGTMVLTKEAAAAVGETEEEIAVIEQNILPIMVTAGFSTITITSVIVGGIMVGFLVG</sequence>
<feature type="transmembrane region" description="Helical" evidence="1">
    <location>
        <begin position="229"/>
        <end position="247"/>
    </location>
</feature>